<feature type="domain" description="Halobacterial output" evidence="1">
    <location>
        <begin position="13"/>
        <end position="72"/>
    </location>
</feature>
<dbReference type="PATRIC" id="fig|547559.17.peg.2965"/>
<evidence type="ECO:0000313" key="5">
    <source>
        <dbReference type="Proteomes" id="UP000011543"/>
    </source>
</evidence>
<proteinExistence type="predicted"/>
<dbReference type="OrthoDB" id="320886at2157"/>
<dbReference type="GeneID" id="8828906"/>
<keyword evidence="2" id="KW-0614">Plasmid</keyword>
<name>D3T276_NATMM</name>
<dbReference type="eggNOG" id="arCOG08103">
    <property type="taxonomic scope" value="Archaea"/>
</dbReference>
<keyword evidence="4" id="KW-1185">Reference proteome</keyword>
<dbReference type="Pfam" id="PF18545">
    <property type="entry name" value="HalOD1"/>
    <property type="match status" value="1"/>
</dbReference>
<protein>
    <recommendedName>
        <fullName evidence="1">Halobacterial output domain-containing protein</fullName>
    </recommendedName>
</protein>
<dbReference type="RefSeq" id="WP_004216229.1">
    <property type="nucleotide sequence ID" value="NC_013924.1"/>
</dbReference>
<evidence type="ECO:0000313" key="3">
    <source>
        <dbReference type="EMBL" id="ELY26494.1"/>
    </source>
</evidence>
<dbReference type="PaxDb" id="547559-Nmag_4172"/>
<reference evidence="2 4" key="2">
    <citation type="journal article" date="2012" name="BMC Genomics">
        <title>A comparative genomics perspective on the genetic content of the alkaliphilic haloarchaeon Natrialba magadii ATCC 43099T.</title>
        <authorList>
            <person name="Siddaramappa S."/>
            <person name="Challacombe J.F."/>
            <person name="Decastro R.E."/>
            <person name="Pfeiffer F."/>
            <person name="Sastre D.E."/>
            <person name="Gimenez M.I."/>
            <person name="Paggi R.A."/>
            <person name="Detter J.C."/>
            <person name="Davenport K.W."/>
            <person name="Goodwin L.A."/>
            <person name="Kyrpides N."/>
            <person name="Tapia R."/>
            <person name="Pitluck S."/>
            <person name="Lucas S."/>
            <person name="Woyke T."/>
            <person name="Maupin-Furlow J.A."/>
        </authorList>
    </citation>
    <scope>NUCLEOTIDE SEQUENCE [LARGE SCALE GENOMIC DNA]</scope>
    <source>
        <strain evidence="2">ATCC 43099</strain>
        <strain evidence="4">ATCC 43099 / DSM 3394 / CCM 3739 / CIP 104546 / IAM 13178 / JCM 8861 / NBRC 102185 / NCIMB 2190 / MS3</strain>
    </source>
</reference>
<dbReference type="HOGENOM" id="CLU_191137_0_0_2"/>
<reference evidence="4" key="1">
    <citation type="submission" date="2010-02" db="EMBL/GenBank/DDBJ databases">
        <title>Complete sequence of plasmid 2 of Natrialba magadii ATCC 43099.</title>
        <authorList>
            <consortium name="US DOE Joint Genome Institute"/>
            <person name="Lucas S."/>
            <person name="Copeland A."/>
            <person name="Lapidus A."/>
            <person name="Cheng J.-F."/>
            <person name="Bruce D."/>
            <person name="Goodwin L."/>
            <person name="Pitluck S."/>
            <person name="Davenport K."/>
            <person name="Saunders E."/>
            <person name="Detter J.C."/>
            <person name="Han C."/>
            <person name="Tapia R."/>
            <person name="Land M."/>
            <person name="Hauser L."/>
            <person name="Kyrpides N."/>
            <person name="Mikhailova N."/>
            <person name="De Castro R.E."/>
            <person name="Maupin-Furlow J.A."/>
            <person name="Woyke T."/>
        </authorList>
    </citation>
    <scope>NUCLEOTIDE SEQUENCE [LARGE SCALE GENOMIC DNA]</scope>
    <source>
        <strain evidence="4">ATCC 43099 / DSM 3394 / CCM 3739 / CIP 104546 / IAM 13178 / JCM 8861 / NBRC 102185 / NCIMB 2190 / MS3</strain>
        <plasmid evidence="4">pNMAG02</plasmid>
    </source>
</reference>
<geneLocation type="plasmid" evidence="2 4">
    <name>pNMAG02</name>
</geneLocation>
<dbReference type="KEGG" id="nmg:Nmag_4172"/>
<reference evidence="3 5" key="3">
    <citation type="journal article" date="2014" name="PLoS Genet.">
        <title>Phylogenetically driven sequencing of extremely halophilic archaea reveals strategies for static and dynamic osmo-response.</title>
        <authorList>
            <person name="Becker E.A."/>
            <person name="Seitzer P.M."/>
            <person name="Tritt A."/>
            <person name="Larsen D."/>
            <person name="Krusor M."/>
            <person name="Yao A.I."/>
            <person name="Wu D."/>
            <person name="Madern D."/>
            <person name="Eisen J.A."/>
            <person name="Darling A.E."/>
            <person name="Facciotti M.T."/>
        </authorList>
    </citation>
    <scope>NUCLEOTIDE SEQUENCE [LARGE SCALE GENOMIC DNA]</scope>
    <source>
        <strain evidence="5">ATCC 43099 / DSM 3394 / CCM 3739 / CIP 104546 / IAM 13178 / JCM 8861 / NBRC 102185 / NCIMB 2190 / MS3</strain>
        <strain evidence="3">MS-3</strain>
    </source>
</reference>
<dbReference type="InterPro" id="IPR040624">
    <property type="entry name" value="HalOD1"/>
</dbReference>
<dbReference type="EMBL" id="AOHS01000051">
    <property type="protein sequence ID" value="ELY26494.1"/>
    <property type="molecule type" value="Genomic_DNA"/>
</dbReference>
<evidence type="ECO:0000313" key="4">
    <source>
        <dbReference type="Proteomes" id="UP000001879"/>
    </source>
</evidence>
<dbReference type="Proteomes" id="UP000011543">
    <property type="component" value="Unassembled WGS sequence"/>
</dbReference>
<evidence type="ECO:0000313" key="2">
    <source>
        <dbReference type="EMBL" id="ADD07685.1"/>
    </source>
</evidence>
<evidence type="ECO:0000259" key="1">
    <source>
        <dbReference type="Pfam" id="PF18545"/>
    </source>
</evidence>
<sequence length="85" mass="9420">MSDRQKGTTVDEYDDPLIAILTALEAEGVDPDSYRLYDFVEMEALKQLMNAGNDSVAVSFTVRGFRVVVTSNTVSATERESLEQI</sequence>
<gene>
    <name evidence="2" type="ordered locus">Nmag_4172</name>
    <name evidence="3" type="ORF">C500_15065</name>
</gene>
<accession>D3T276</accession>
<dbReference type="EMBL" id="CP001934">
    <property type="protein sequence ID" value="ADD07685.1"/>
    <property type="molecule type" value="Genomic_DNA"/>
</dbReference>
<reference evidence="2" key="4">
    <citation type="submission" date="2016-09" db="EMBL/GenBank/DDBJ databases">
        <authorList>
            <person name="Pfeiffer F."/>
        </authorList>
    </citation>
    <scope>NUCLEOTIDE SEQUENCE</scope>
    <source>
        <strain evidence="2">ATCC 43099</strain>
        <plasmid evidence="2">pNMAG02</plasmid>
    </source>
</reference>
<dbReference type="Proteomes" id="UP000001879">
    <property type="component" value="Plasmid pNMAG02"/>
</dbReference>
<organism evidence="2 4">
    <name type="scientific">Natrialba magadii (strain ATCC 43099 / DSM 3394 / CCM 3739 / CIP 104546 / IAM 13178 / JCM 8861 / NBRC 102185 / NCIMB 2190 / MS3)</name>
    <name type="common">Natronobacterium magadii</name>
    <dbReference type="NCBI Taxonomy" id="547559"/>
    <lineage>
        <taxon>Archaea</taxon>
        <taxon>Methanobacteriati</taxon>
        <taxon>Methanobacteriota</taxon>
        <taxon>Stenosarchaea group</taxon>
        <taxon>Halobacteria</taxon>
        <taxon>Halobacteriales</taxon>
        <taxon>Natrialbaceae</taxon>
        <taxon>Natrialba</taxon>
    </lineage>
</organism>
<dbReference type="AlphaFoldDB" id="D3T276"/>